<evidence type="ECO:0000256" key="3">
    <source>
        <dbReference type="ARBA" id="ARBA00022606"/>
    </source>
</evidence>
<comment type="subcellular location">
    <subcellularLocation>
        <location evidence="1 14">Cell membrane</location>
        <topology evidence="1 14">Multi-pass membrane protein</topology>
    </subcellularLocation>
</comment>
<protein>
    <recommendedName>
        <fullName evidence="14">Olfactory receptor</fullName>
    </recommendedName>
</protein>
<dbReference type="PROSITE" id="PS50262">
    <property type="entry name" value="G_PROTEIN_RECEP_F1_2"/>
    <property type="match status" value="1"/>
</dbReference>
<evidence type="ECO:0000259" key="15">
    <source>
        <dbReference type="PROSITE" id="PS50262"/>
    </source>
</evidence>
<feature type="transmembrane region" description="Helical" evidence="14">
    <location>
        <begin position="56"/>
        <end position="76"/>
    </location>
</feature>
<dbReference type="PROSITE" id="PS00237">
    <property type="entry name" value="G_PROTEIN_RECEP_F1_1"/>
    <property type="match status" value="1"/>
</dbReference>
<keyword evidence="6 14" id="KW-1133">Transmembrane helix</keyword>
<keyword evidence="9" id="KW-1015">Disulfide bond</keyword>
<keyword evidence="7 13" id="KW-0297">G-protein coupled receptor</keyword>
<evidence type="ECO:0000256" key="1">
    <source>
        <dbReference type="ARBA" id="ARBA00004651"/>
    </source>
</evidence>
<dbReference type="InterPro" id="IPR000276">
    <property type="entry name" value="GPCR_Rhodpsn"/>
</dbReference>
<evidence type="ECO:0000256" key="13">
    <source>
        <dbReference type="RuleBase" id="RU000688"/>
    </source>
</evidence>
<dbReference type="InterPro" id="IPR017452">
    <property type="entry name" value="GPCR_Rhodpsn_7TM"/>
</dbReference>
<dbReference type="KEGG" id="char:105899834"/>
<evidence type="ECO:0000256" key="2">
    <source>
        <dbReference type="ARBA" id="ARBA00022475"/>
    </source>
</evidence>
<sequence length="311" mass="35525">MENGSHPFYFYLTMYKDQKNFRYIYFTLVLILYLVILSMNTLIILVIFLERALHQPMYILIACLSVNSLYGSTGLLPKMLADLLLDTHAVSRPACFIQTLVILTYGAYEFTILTLMAYDRHVAICEPLKYHSIMTTRTLAIMVAVAFLYPLCAIGSNVSLAFQLPLCGNELRKLYCSNWSVVQLSCIQTTMNNIVGITITVVTVFLPLFFILYSYIKILVICQRSSSEFKRKALHTCLPHIVTFVNYSIAVFCEIIFSRYELPDVVAVILSLEFLIIPPVLNPLVYGFNFPEIHRRILLLLTSTKISMTSK</sequence>
<dbReference type="Proteomes" id="UP000515152">
    <property type="component" value="Chromosome 9"/>
</dbReference>
<evidence type="ECO:0000313" key="17">
    <source>
        <dbReference type="RefSeq" id="XP_012682505.2"/>
    </source>
</evidence>
<evidence type="ECO:0000256" key="9">
    <source>
        <dbReference type="ARBA" id="ARBA00023157"/>
    </source>
</evidence>
<dbReference type="OrthoDB" id="6147321at2759"/>
<proteinExistence type="inferred from homology"/>
<dbReference type="FunFam" id="1.20.1070.10:FF:000024">
    <property type="entry name" value="Olfactory receptor"/>
    <property type="match status" value="1"/>
</dbReference>
<evidence type="ECO:0000256" key="11">
    <source>
        <dbReference type="ARBA" id="ARBA00023180"/>
    </source>
</evidence>
<dbReference type="PRINTS" id="PR00245">
    <property type="entry name" value="OLFACTORYR"/>
</dbReference>
<dbReference type="PANTHER" id="PTHR26451:SF847">
    <property type="entry name" value="ODORANT RECEPTOR-RELATED"/>
    <property type="match status" value="1"/>
</dbReference>
<dbReference type="AlphaFoldDB" id="A0A6P3VVQ2"/>
<evidence type="ECO:0000256" key="10">
    <source>
        <dbReference type="ARBA" id="ARBA00023170"/>
    </source>
</evidence>
<dbReference type="GO" id="GO:0004984">
    <property type="term" value="F:olfactory receptor activity"/>
    <property type="evidence" value="ECO:0007669"/>
    <property type="project" value="InterPro"/>
</dbReference>
<evidence type="ECO:0000256" key="4">
    <source>
        <dbReference type="ARBA" id="ARBA00022692"/>
    </source>
</evidence>
<evidence type="ECO:0000256" key="8">
    <source>
        <dbReference type="ARBA" id="ARBA00023136"/>
    </source>
</evidence>
<evidence type="ECO:0000256" key="5">
    <source>
        <dbReference type="ARBA" id="ARBA00022725"/>
    </source>
</evidence>
<dbReference type="SUPFAM" id="SSF81321">
    <property type="entry name" value="Family A G protein-coupled receptor-like"/>
    <property type="match status" value="1"/>
</dbReference>
<evidence type="ECO:0000256" key="12">
    <source>
        <dbReference type="ARBA" id="ARBA00023224"/>
    </source>
</evidence>
<keyword evidence="2 14" id="KW-1003">Cell membrane</keyword>
<dbReference type="InterPro" id="IPR052921">
    <property type="entry name" value="GPCR1_Superfamily_Member"/>
</dbReference>
<reference evidence="17" key="1">
    <citation type="submission" date="2025-08" db="UniProtKB">
        <authorList>
            <consortium name="RefSeq"/>
        </authorList>
    </citation>
    <scope>IDENTIFICATION</scope>
</reference>
<dbReference type="PRINTS" id="PR00237">
    <property type="entry name" value="GPCRRHODOPSN"/>
</dbReference>
<gene>
    <name evidence="17" type="primary">LOC105899834</name>
</gene>
<dbReference type="RefSeq" id="XP_012682505.2">
    <property type="nucleotide sequence ID" value="XM_012827051.2"/>
</dbReference>
<dbReference type="PANTHER" id="PTHR26451">
    <property type="entry name" value="G_PROTEIN_RECEP_F1_2 DOMAIN-CONTAINING PROTEIN"/>
    <property type="match status" value="1"/>
</dbReference>
<keyword evidence="4 13" id="KW-0812">Transmembrane</keyword>
<feature type="transmembrane region" description="Helical" evidence="14">
    <location>
        <begin position="237"/>
        <end position="260"/>
    </location>
</feature>
<name>A0A6P3VVQ2_CLUHA</name>
<comment type="similarity">
    <text evidence="13">Belongs to the G-protein coupled receptor 1 family.</text>
</comment>
<keyword evidence="8 14" id="KW-0472">Membrane</keyword>
<keyword evidence="11" id="KW-0325">Glycoprotein</keyword>
<dbReference type="GeneID" id="105899834"/>
<dbReference type="GO" id="GO:0005549">
    <property type="term" value="F:odorant binding"/>
    <property type="evidence" value="ECO:0007669"/>
    <property type="project" value="TreeGrafter"/>
</dbReference>
<evidence type="ECO:0000256" key="14">
    <source>
        <dbReference type="RuleBase" id="RU363047"/>
    </source>
</evidence>
<feature type="transmembrane region" description="Helical" evidence="14">
    <location>
        <begin position="139"/>
        <end position="162"/>
    </location>
</feature>
<keyword evidence="3 14" id="KW-0716">Sensory transduction</keyword>
<feature type="transmembrane region" description="Helical" evidence="14">
    <location>
        <begin position="23"/>
        <end position="49"/>
    </location>
</feature>
<dbReference type="GO" id="GO:0005886">
    <property type="term" value="C:plasma membrane"/>
    <property type="evidence" value="ECO:0007669"/>
    <property type="project" value="UniProtKB-SubCell"/>
</dbReference>
<feature type="transmembrane region" description="Helical" evidence="14">
    <location>
        <begin position="266"/>
        <end position="288"/>
    </location>
</feature>
<feature type="transmembrane region" description="Helical" evidence="14">
    <location>
        <begin position="194"/>
        <end position="216"/>
    </location>
</feature>
<evidence type="ECO:0000313" key="16">
    <source>
        <dbReference type="Proteomes" id="UP000515152"/>
    </source>
</evidence>
<dbReference type="InterPro" id="IPR000725">
    <property type="entry name" value="Olfact_rcpt"/>
</dbReference>
<keyword evidence="10 13" id="KW-0675">Receptor</keyword>
<feature type="domain" description="G-protein coupled receptors family 1 profile" evidence="15">
    <location>
        <begin position="39"/>
        <end position="286"/>
    </location>
</feature>
<dbReference type="GO" id="GO:0004930">
    <property type="term" value="F:G protein-coupled receptor activity"/>
    <property type="evidence" value="ECO:0007669"/>
    <property type="project" value="UniProtKB-KW"/>
</dbReference>
<dbReference type="Pfam" id="PF13853">
    <property type="entry name" value="7tm_4"/>
    <property type="match status" value="1"/>
</dbReference>
<keyword evidence="16" id="KW-1185">Reference proteome</keyword>
<feature type="transmembrane region" description="Helical" evidence="14">
    <location>
        <begin position="96"/>
        <end position="118"/>
    </location>
</feature>
<keyword evidence="5 14" id="KW-0552">Olfaction</keyword>
<evidence type="ECO:0000256" key="7">
    <source>
        <dbReference type="ARBA" id="ARBA00023040"/>
    </source>
</evidence>
<dbReference type="Gene3D" id="1.20.1070.10">
    <property type="entry name" value="Rhodopsin 7-helix transmembrane proteins"/>
    <property type="match status" value="1"/>
</dbReference>
<evidence type="ECO:0000256" key="6">
    <source>
        <dbReference type="ARBA" id="ARBA00022989"/>
    </source>
</evidence>
<keyword evidence="12 13" id="KW-0807">Transducer</keyword>
<organism evidence="16 17">
    <name type="scientific">Clupea harengus</name>
    <name type="common">Atlantic herring</name>
    <dbReference type="NCBI Taxonomy" id="7950"/>
    <lineage>
        <taxon>Eukaryota</taxon>
        <taxon>Metazoa</taxon>
        <taxon>Chordata</taxon>
        <taxon>Craniata</taxon>
        <taxon>Vertebrata</taxon>
        <taxon>Euteleostomi</taxon>
        <taxon>Actinopterygii</taxon>
        <taxon>Neopterygii</taxon>
        <taxon>Teleostei</taxon>
        <taxon>Clupei</taxon>
        <taxon>Clupeiformes</taxon>
        <taxon>Clupeoidei</taxon>
        <taxon>Clupeidae</taxon>
        <taxon>Clupea</taxon>
    </lineage>
</organism>
<accession>A0A6P3VVQ2</accession>